<name>B9TDK4_RICCO</name>
<dbReference type="InterPro" id="IPR036895">
    <property type="entry name" value="Uracil-DNA_glycosylase-like_sf"/>
</dbReference>
<dbReference type="InParanoid" id="B9TDK4"/>
<dbReference type="Proteomes" id="UP000008311">
    <property type="component" value="Unassembled WGS sequence"/>
</dbReference>
<accession>B9TDK4</accession>
<evidence type="ECO:0000256" key="1">
    <source>
        <dbReference type="SAM" id="MobiDB-lite"/>
    </source>
</evidence>
<evidence type="ECO:0000313" key="4">
    <source>
        <dbReference type="Proteomes" id="UP000008311"/>
    </source>
</evidence>
<dbReference type="CDD" id="cd10032">
    <property type="entry name" value="UDG-F6_HDG"/>
    <property type="match status" value="1"/>
</dbReference>
<dbReference type="SMART" id="SM00986">
    <property type="entry name" value="UDG"/>
    <property type="match status" value="1"/>
</dbReference>
<dbReference type="SMART" id="SM00987">
    <property type="entry name" value="UreE_C"/>
    <property type="match status" value="1"/>
</dbReference>
<feature type="domain" description="Uracil-DNA glycosylase-like" evidence="2">
    <location>
        <begin position="32"/>
        <end position="185"/>
    </location>
</feature>
<dbReference type="AlphaFoldDB" id="B9TDK4"/>
<evidence type="ECO:0000313" key="3">
    <source>
        <dbReference type="EMBL" id="EEF26061.1"/>
    </source>
</evidence>
<keyword evidence="4" id="KW-1185">Reference proteome</keyword>
<dbReference type="EMBL" id="EQ978260">
    <property type="protein sequence ID" value="EEF26061.1"/>
    <property type="molecule type" value="Genomic_DNA"/>
</dbReference>
<feature type="compositionally biased region" description="Basic and acidic residues" evidence="1">
    <location>
        <begin position="12"/>
        <end position="28"/>
    </location>
</feature>
<dbReference type="InterPro" id="IPR005122">
    <property type="entry name" value="Uracil-DNA_glycosylase-like"/>
</dbReference>
<feature type="region of interest" description="Disordered" evidence="1">
    <location>
        <begin position="1"/>
        <end position="30"/>
    </location>
</feature>
<proteinExistence type="predicted"/>
<dbReference type="InterPro" id="IPR026353">
    <property type="entry name" value="Hypoxan-DNA_Glyclase"/>
</dbReference>
<gene>
    <name evidence="3" type="ORF">RCOM_1894920</name>
</gene>
<dbReference type="GO" id="GO:0019104">
    <property type="term" value="F:DNA N-glycosylase activity"/>
    <property type="evidence" value="ECO:0007669"/>
    <property type="project" value="UniProtKB-ARBA"/>
</dbReference>
<organism evidence="3 4">
    <name type="scientific">Ricinus communis</name>
    <name type="common">Castor bean</name>
    <dbReference type="NCBI Taxonomy" id="3988"/>
    <lineage>
        <taxon>Eukaryota</taxon>
        <taxon>Viridiplantae</taxon>
        <taxon>Streptophyta</taxon>
        <taxon>Embryophyta</taxon>
        <taxon>Tracheophyta</taxon>
        <taxon>Spermatophyta</taxon>
        <taxon>Magnoliopsida</taxon>
        <taxon>eudicotyledons</taxon>
        <taxon>Gunneridae</taxon>
        <taxon>Pentapetalae</taxon>
        <taxon>rosids</taxon>
        <taxon>fabids</taxon>
        <taxon>Malpighiales</taxon>
        <taxon>Euphorbiaceae</taxon>
        <taxon>Acalyphoideae</taxon>
        <taxon>Acalypheae</taxon>
        <taxon>Ricinus</taxon>
    </lineage>
</organism>
<sequence length="198" mass="21779">MGRCSLAGIDPSHARLPEHSPSIPEHHATGFAPVANPDARILILGTLPGIASLRQQQYYAHPQNAFWRILEQLFNIPAQAAYHVRCQSAQDQGLAIWDVCHSAQRMGSLDSNIQSNSIVANHIHQLLADCPRIRLIALNGQAAAQLFKKHIRPAPEIETVILPSTSPANARLRFEEKLAQWAILKQACENSIADNNSP</sequence>
<evidence type="ECO:0000259" key="2">
    <source>
        <dbReference type="SMART" id="SM00986"/>
    </source>
</evidence>
<reference evidence="4" key="1">
    <citation type="journal article" date="2010" name="Nat. Biotechnol.">
        <title>Draft genome sequence of the oilseed species Ricinus communis.</title>
        <authorList>
            <person name="Chan A.P."/>
            <person name="Crabtree J."/>
            <person name="Zhao Q."/>
            <person name="Lorenzi H."/>
            <person name="Orvis J."/>
            <person name="Puiu D."/>
            <person name="Melake-Berhan A."/>
            <person name="Jones K.M."/>
            <person name="Redman J."/>
            <person name="Chen G."/>
            <person name="Cahoon E.B."/>
            <person name="Gedil M."/>
            <person name="Stanke M."/>
            <person name="Haas B.J."/>
            <person name="Wortman J.R."/>
            <person name="Fraser-Liggett C.M."/>
            <person name="Ravel J."/>
            <person name="Rabinowicz P.D."/>
        </authorList>
    </citation>
    <scope>NUCLEOTIDE SEQUENCE [LARGE SCALE GENOMIC DNA]</scope>
    <source>
        <strain evidence="4">cv. Hale</strain>
    </source>
</reference>
<protein>
    <recommendedName>
        <fullName evidence="2">Uracil-DNA glycosylase-like domain-containing protein</fullName>
    </recommendedName>
</protein>
<dbReference type="SUPFAM" id="SSF52141">
    <property type="entry name" value="Uracil-DNA glycosylase-like"/>
    <property type="match status" value="1"/>
</dbReference>
<dbReference type="Pfam" id="PF03167">
    <property type="entry name" value="UDG"/>
    <property type="match status" value="1"/>
</dbReference>
<dbReference type="Gene3D" id="3.40.470.10">
    <property type="entry name" value="Uracil-DNA glycosylase-like domain"/>
    <property type="match status" value="1"/>
</dbReference>
<dbReference type="NCBIfam" id="TIGR04274">
    <property type="entry name" value="hypoxanDNAglyco"/>
    <property type="match status" value="1"/>
</dbReference>